<evidence type="ECO:0000256" key="1">
    <source>
        <dbReference type="ARBA" id="ARBA00004141"/>
    </source>
</evidence>
<feature type="domain" description="ABC transporter" evidence="10">
    <location>
        <begin position="685"/>
        <end position="930"/>
    </location>
</feature>
<feature type="transmembrane region" description="Helical" evidence="9">
    <location>
        <begin position="1166"/>
        <end position="1185"/>
    </location>
</feature>
<dbReference type="Pfam" id="PF19055">
    <property type="entry name" value="ABC2_membrane_7"/>
    <property type="match status" value="1"/>
</dbReference>
<dbReference type="STRING" id="157072.A0A024TVK6"/>
<feature type="transmembrane region" description="Helical" evidence="9">
    <location>
        <begin position="424"/>
        <end position="444"/>
    </location>
</feature>
<dbReference type="GeneID" id="20085976"/>
<evidence type="ECO:0000256" key="9">
    <source>
        <dbReference type="SAM" id="Phobius"/>
    </source>
</evidence>
<evidence type="ECO:0000259" key="10">
    <source>
        <dbReference type="PROSITE" id="PS50893"/>
    </source>
</evidence>
<proteinExistence type="predicted"/>
<dbReference type="Pfam" id="PF00005">
    <property type="entry name" value="ABC_tran"/>
    <property type="match status" value="2"/>
</dbReference>
<keyword evidence="6 9" id="KW-1133">Transmembrane helix</keyword>
<dbReference type="InterPro" id="IPR003593">
    <property type="entry name" value="AAA+_ATPase"/>
</dbReference>
<dbReference type="PROSITE" id="PS50893">
    <property type="entry name" value="ABC_TRANSPORTER_2"/>
    <property type="match status" value="2"/>
</dbReference>
<dbReference type="VEuPathDB" id="FungiDB:H310_08926"/>
<evidence type="ECO:0000256" key="7">
    <source>
        <dbReference type="ARBA" id="ARBA00023136"/>
    </source>
</evidence>
<accession>A0A024TVK6</accession>
<dbReference type="Pfam" id="PF01061">
    <property type="entry name" value="ABC2_membrane"/>
    <property type="match status" value="2"/>
</dbReference>
<dbReference type="InterPro" id="IPR027417">
    <property type="entry name" value="P-loop_NTPase"/>
</dbReference>
<dbReference type="GO" id="GO:0005524">
    <property type="term" value="F:ATP binding"/>
    <property type="evidence" value="ECO:0007669"/>
    <property type="project" value="UniProtKB-KW"/>
</dbReference>
<keyword evidence="3 9" id="KW-0812">Transmembrane</keyword>
<dbReference type="EMBL" id="KI913970">
    <property type="protein sequence ID" value="ETV98200.1"/>
    <property type="molecule type" value="Genomic_DNA"/>
</dbReference>
<sequence length="1285" mass="139411">MAATASKYAAFVNTLKAQGASELATEICVSGLTWRKPWKDHREFVLFDVTARFKPGSMTLVLGPPGCGKTSLLKAIAGVFSTAPLNESGGVTFNGIATNRLPAADLRSLVTFAGQRDEHIPTLTVHETLEFAHACRSQTSNAAVSFDAAVGTDAIIDMLGLTGCQHTLVGDDYVRGVSGGQRRRVTLGEMLTGRSPVLVLDEYTTGLDTTVATDITQKLRDMCKAVQYTVVTALLQPPPEVFALFDNVLILTEGHVAYFGPTADATAYFEALGFTCPASTDDADFLQEVASVYGVAFKAPGVGKVPETPVEFHQAFKESSWYSTLHVPRSVAAVTGDGIGRKVVPSDSVAPPATSPSPPSSAGHGRSAMSSARRVLQRQLKLVVRDTKFNMIRFGQSILMGVAIGSLFGKLGYDPPNVPSKIGLMFLTLLFTSVITLANIAYTIQLRRVFQKQALFQLYPAWTYAAAESVVEVACTFVQVFLFTVTTYWMCEFSPVGLGERYGVYYAIIFLNSVSATQAFKCIAAFAPSAVSGLILGAAVCFVLIIFSGFAIPGPSIPTYFVWLFNVNPSSWAFWAIMINEYTSALPAYDAPHPKLPMRTGDYYVKLYGVPVDTQYVGWAITYLGGLYVGLVGLTAIGYRFVRYRKTHASPAPTAVDPLRLRSMTGASPNVKEIVASAAFAPVMLTVRDVHYSIPMPRKNHQPDKRGATVDLLSGIHGQFAPGTMTALMGTSGAGKSTLLDVLAGRKNSGKIKGSMHVNGMPLTRAVQKQFGYVEQFDLHCLTATVEEALEFSAHLRLPGASVDDIKDVIQSTLDTLELRRDRGKRISILSNEQSKRVTIGVELVANPSVLFLDEPTSGLDVHAAKVVLDAIYRIARSGRTVICTIHQPSFALFEMFDALVLLRTGGKMVYVGPLNGGKAIVEYLERIPGTRKLLDRENPATYMLDVMAANPSVDFSSIYMASSLCAANDAAISAGCDGSKRAQPSAGGPATSRTKATSYGTQLYYLGLRTARKYWRTREYSVGRVLISIFVAIIFGVLYEHDDGLHFTSQLQSQASLVFVGPLFMGIISVITGLPVVDAERMVFFRERASAMYATFPYALVFALVEVPYVLVNSLVFCGIFYPMVGLKPEAVAFGWFYVYYVLYNLFATYLGQFLVAILPDLRTAVVATGGLNSLISLFAGFFIHKANIPVAWSFMYWLSPLHYTLEGMMCTQYADRWDSIFVGSKGAILARSNTTIANFVMDMFGGGISSDNNVPNVAILVVCIVVIKIGGFLAMHFVSFVTR</sequence>
<keyword evidence="4" id="KW-0547">Nucleotide-binding</keyword>
<evidence type="ECO:0000256" key="5">
    <source>
        <dbReference type="ARBA" id="ARBA00022840"/>
    </source>
</evidence>
<dbReference type="Gene3D" id="3.40.50.300">
    <property type="entry name" value="P-loop containing nucleotide triphosphate hydrolases"/>
    <property type="match status" value="2"/>
</dbReference>
<feature type="transmembrane region" description="Helical" evidence="9">
    <location>
        <begin position="1259"/>
        <end position="1283"/>
    </location>
</feature>
<dbReference type="SMART" id="SM00382">
    <property type="entry name" value="AAA"/>
    <property type="match status" value="2"/>
</dbReference>
<organism evidence="11">
    <name type="scientific">Aphanomyces invadans</name>
    <dbReference type="NCBI Taxonomy" id="157072"/>
    <lineage>
        <taxon>Eukaryota</taxon>
        <taxon>Sar</taxon>
        <taxon>Stramenopiles</taxon>
        <taxon>Oomycota</taxon>
        <taxon>Saprolegniomycetes</taxon>
        <taxon>Saprolegniales</taxon>
        <taxon>Verrucalvaceae</taxon>
        <taxon>Aphanomyces</taxon>
    </lineage>
</organism>
<dbReference type="GO" id="GO:0016887">
    <property type="term" value="F:ATP hydrolysis activity"/>
    <property type="evidence" value="ECO:0007669"/>
    <property type="project" value="InterPro"/>
</dbReference>
<feature type="transmembrane region" description="Helical" evidence="9">
    <location>
        <begin position="464"/>
        <end position="491"/>
    </location>
</feature>
<evidence type="ECO:0000256" key="6">
    <source>
        <dbReference type="ARBA" id="ARBA00022989"/>
    </source>
</evidence>
<dbReference type="InterPro" id="IPR003439">
    <property type="entry name" value="ABC_transporter-like_ATP-bd"/>
</dbReference>
<feature type="region of interest" description="Disordered" evidence="8">
    <location>
        <begin position="342"/>
        <end position="368"/>
    </location>
</feature>
<feature type="transmembrane region" description="Helical" evidence="9">
    <location>
        <begin position="394"/>
        <end position="412"/>
    </location>
</feature>
<dbReference type="RefSeq" id="XP_008873075.1">
    <property type="nucleotide sequence ID" value="XM_008874853.1"/>
</dbReference>
<feature type="transmembrane region" description="Helical" evidence="9">
    <location>
        <begin position="1138"/>
        <end position="1159"/>
    </location>
</feature>
<dbReference type="GO" id="GO:0016020">
    <property type="term" value="C:membrane"/>
    <property type="evidence" value="ECO:0007669"/>
    <property type="project" value="UniProtKB-SubCell"/>
</dbReference>
<comment type="subcellular location">
    <subcellularLocation>
        <location evidence="1">Membrane</location>
        <topology evidence="1">Multi-pass membrane protein</topology>
    </subcellularLocation>
</comment>
<name>A0A024TVK6_9STRA</name>
<feature type="transmembrane region" description="Helical" evidence="9">
    <location>
        <begin position="533"/>
        <end position="553"/>
    </location>
</feature>
<evidence type="ECO:0000256" key="2">
    <source>
        <dbReference type="ARBA" id="ARBA00022448"/>
    </source>
</evidence>
<feature type="transmembrane region" description="Helical" evidence="9">
    <location>
        <begin position="1060"/>
        <end position="1078"/>
    </location>
</feature>
<evidence type="ECO:0000256" key="8">
    <source>
        <dbReference type="SAM" id="MobiDB-lite"/>
    </source>
</evidence>
<feature type="domain" description="ABC transporter" evidence="10">
    <location>
        <begin position="27"/>
        <end position="278"/>
    </location>
</feature>
<feature type="transmembrane region" description="Helical" evidence="9">
    <location>
        <begin position="1023"/>
        <end position="1040"/>
    </location>
</feature>
<dbReference type="InterPro" id="IPR017871">
    <property type="entry name" value="ABC_transporter-like_CS"/>
</dbReference>
<reference evidence="11" key="1">
    <citation type="submission" date="2013-12" db="EMBL/GenBank/DDBJ databases">
        <title>The Genome Sequence of Aphanomyces invadans NJM9701.</title>
        <authorList>
            <consortium name="The Broad Institute Genomics Platform"/>
            <person name="Russ C."/>
            <person name="Tyler B."/>
            <person name="van West P."/>
            <person name="Dieguez-Uribeondo J."/>
            <person name="Young S.K."/>
            <person name="Zeng Q."/>
            <person name="Gargeya S."/>
            <person name="Fitzgerald M."/>
            <person name="Abouelleil A."/>
            <person name="Alvarado L."/>
            <person name="Chapman S.B."/>
            <person name="Gainer-Dewar J."/>
            <person name="Goldberg J."/>
            <person name="Griggs A."/>
            <person name="Gujja S."/>
            <person name="Hansen M."/>
            <person name="Howarth C."/>
            <person name="Imamovic A."/>
            <person name="Ireland A."/>
            <person name="Larimer J."/>
            <person name="McCowan C."/>
            <person name="Murphy C."/>
            <person name="Pearson M."/>
            <person name="Poon T.W."/>
            <person name="Priest M."/>
            <person name="Roberts A."/>
            <person name="Saif S."/>
            <person name="Shea T."/>
            <person name="Sykes S."/>
            <person name="Wortman J."/>
            <person name="Nusbaum C."/>
            <person name="Birren B."/>
        </authorList>
    </citation>
    <scope>NUCLEOTIDE SEQUENCE [LARGE SCALE GENOMIC DNA]</scope>
    <source>
        <strain evidence="11">NJM9701</strain>
    </source>
</reference>
<evidence type="ECO:0000256" key="4">
    <source>
        <dbReference type="ARBA" id="ARBA00022741"/>
    </source>
</evidence>
<evidence type="ECO:0000256" key="3">
    <source>
        <dbReference type="ARBA" id="ARBA00022692"/>
    </source>
</evidence>
<keyword evidence="7 9" id="KW-0472">Membrane</keyword>
<keyword evidence="5" id="KW-0067">ATP-binding</keyword>
<dbReference type="PANTHER" id="PTHR19241">
    <property type="entry name" value="ATP-BINDING CASSETTE TRANSPORTER"/>
    <property type="match status" value="1"/>
</dbReference>
<dbReference type="SUPFAM" id="SSF52540">
    <property type="entry name" value="P-loop containing nucleoside triphosphate hydrolases"/>
    <property type="match status" value="2"/>
</dbReference>
<dbReference type="PROSITE" id="PS00211">
    <property type="entry name" value="ABC_TRANSPORTER_1"/>
    <property type="match status" value="1"/>
</dbReference>
<keyword evidence="2" id="KW-0813">Transport</keyword>
<feature type="transmembrane region" description="Helical" evidence="9">
    <location>
        <begin position="503"/>
        <end position="527"/>
    </location>
</feature>
<dbReference type="eggNOG" id="KOG0065">
    <property type="taxonomic scope" value="Eukaryota"/>
</dbReference>
<feature type="transmembrane region" description="Helical" evidence="9">
    <location>
        <begin position="616"/>
        <end position="639"/>
    </location>
</feature>
<dbReference type="InterPro" id="IPR013525">
    <property type="entry name" value="ABC2_TM"/>
</dbReference>
<gene>
    <name evidence="11" type="ORF">H310_08926</name>
</gene>
<feature type="compositionally biased region" description="Low complexity" evidence="8">
    <location>
        <begin position="343"/>
        <end position="352"/>
    </location>
</feature>
<feature type="transmembrane region" description="Helical" evidence="9">
    <location>
        <begin position="1099"/>
        <end position="1126"/>
    </location>
</feature>
<evidence type="ECO:0000313" key="11">
    <source>
        <dbReference type="EMBL" id="ETV98200.1"/>
    </source>
</evidence>
<protein>
    <recommendedName>
        <fullName evidence="10">ABC transporter domain-containing protein</fullName>
    </recommendedName>
</protein>
<dbReference type="InterPro" id="IPR043926">
    <property type="entry name" value="ABCG_dom"/>
</dbReference>
<dbReference type="OrthoDB" id="245989at2759"/>
<dbReference type="GO" id="GO:0140359">
    <property type="term" value="F:ABC-type transporter activity"/>
    <property type="evidence" value="ECO:0007669"/>
    <property type="project" value="InterPro"/>
</dbReference>